<dbReference type="EMBL" id="NPZM01000120">
    <property type="protein sequence ID" value="OYE48970.1"/>
    <property type="molecule type" value="Genomic_DNA"/>
</dbReference>
<dbReference type="AlphaFoldDB" id="A0A7Z1I7V6"/>
<organism evidence="1 2">
    <name type="scientific">Shigella sonnei</name>
    <dbReference type="NCBI Taxonomy" id="624"/>
    <lineage>
        <taxon>Bacteria</taxon>
        <taxon>Pseudomonadati</taxon>
        <taxon>Pseudomonadota</taxon>
        <taxon>Gammaproteobacteria</taxon>
        <taxon>Enterobacterales</taxon>
        <taxon>Enterobacteriaceae</taxon>
        <taxon>Shigella</taxon>
    </lineage>
</organism>
<sequence>FSPLVRGALTGFPVSKLHISPGQKKTDLGSVARIRVYGKYFSYRMLNIHKRKKCLSDALKQPFQKESALYDARKR</sequence>
<name>A0A7Z1I7V6_SHISO</name>
<accession>A0A7Z1I7V6</accession>
<gene>
    <name evidence="1" type="ORF">CI633_18985</name>
</gene>
<reference evidence="1 2" key="1">
    <citation type="submission" date="2017-08" db="EMBL/GenBank/DDBJ databases">
        <authorList>
            <person name="Fouts D."/>
            <person name="Sutton G."/>
            <person name="Nguyen K."/>
            <person name="Thamlikitkul V."/>
        </authorList>
    </citation>
    <scope>NUCLEOTIDE SEQUENCE [LARGE SCALE GENOMIC DNA]</scope>
    <source>
        <strain evidence="1 2">ECCRETH04</strain>
    </source>
</reference>
<proteinExistence type="predicted"/>
<protein>
    <submittedName>
        <fullName evidence="1">Uncharacterized protein</fullName>
    </submittedName>
</protein>
<comment type="caution">
    <text evidence="1">The sequence shown here is derived from an EMBL/GenBank/DDBJ whole genome shotgun (WGS) entry which is preliminary data.</text>
</comment>
<feature type="non-terminal residue" evidence="1">
    <location>
        <position position="1"/>
    </location>
</feature>
<evidence type="ECO:0000313" key="1">
    <source>
        <dbReference type="EMBL" id="OYE48970.1"/>
    </source>
</evidence>
<dbReference type="RefSeq" id="WP_204362056.1">
    <property type="nucleotide sequence ID" value="NZ_NPZM01000120.1"/>
</dbReference>
<evidence type="ECO:0000313" key="2">
    <source>
        <dbReference type="Proteomes" id="UP000215497"/>
    </source>
</evidence>
<dbReference type="Proteomes" id="UP000215497">
    <property type="component" value="Unassembled WGS sequence"/>
</dbReference>